<dbReference type="RefSeq" id="WP_084114705.1">
    <property type="nucleotide sequence ID" value="NZ_FWXH01000003.1"/>
</dbReference>
<dbReference type="NCBIfam" id="TIGR04086">
    <property type="entry name" value="TIGR04086_membr"/>
    <property type="match status" value="1"/>
</dbReference>
<feature type="transmembrane region" description="Helical" evidence="1">
    <location>
        <begin position="73"/>
        <end position="93"/>
    </location>
</feature>
<evidence type="ECO:0000313" key="3">
    <source>
        <dbReference type="Proteomes" id="UP000192468"/>
    </source>
</evidence>
<name>A0A1W1XC05_9CLOT</name>
<feature type="transmembrane region" description="Helical" evidence="1">
    <location>
        <begin position="16"/>
        <end position="37"/>
    </location>
</feature>
<proteinExistence type="predicted"/>
<dbReference type="EMBL" id="FWXH01000003">
    <property type="protein sequence ID" value="SMC21218.1"/>
    <property type="molecule type" value="Genomic_DNA"/>
</dbReference>
<dbReference type="OrthoDB" id="2086722at2"/>
<reference evidence="2 3" key="1">
    <citation type="submission" date="2017-04" db="EMBL/GenBank/DDBJ databases">
        <authorList>
            <person name="Afonso C.L."/>
            <person name="Miller P.J."/>
            <person name="Scott M.A."/>
            <person name="Spackman E."/>
            <person name="Goraichik I."/>
            <person name="Dimitrov K.M."/>
            <person name="Suarez D.L."/>
            <person name="Swayne D.E."/>
        </authorList>
    </citation>
    <scope>NUCLEOTIDE SEQUENCE [LARGE SCALE GENOMIC DNA]</scope>
    <source>
        <strain evidence="2 3">DSM 12555</strain>
    </source>
</reference>
<evidence type="ECO:0000256" key="1">
    <source>
        <dbReference type="SAM" id="Phobius"/>
    </source>
</evidence>
<keyword evidence="1" id="KW-1133">Transmembrane helix</keyword>
<protein>
    <submittedName>
        <fullName evidence="2">Putative membrane protein, TIGR04086 family</fullName>
    </submittedName>
</protein>
<keyword evidence="1" id="KW-0812">Transmembrane</keyword>
<accession>A0A1W1XC05</accession>
<evidence type="ECO:0000313" key="2">
    <source>
        <dbReference type="EMBL" id="SMC21218.1"/>
    </source>
</evidence>
<sequence>MENNGRNLYVGIIEGVLRGFFMTLAILLVYAVVAHFVQIDESITSLLIIIATLLSVVYGSIYASQKSGRKGWLNGLIVAIIYFLILYIVALVAQSRDAALTLKDFSRLLICVFVGMLAGMLGINLKDK</sequence>
<dbReference type="AlphaFoldDB" id="A0A1W1XC05"/>
<keyword evidence="3" id="KW-1185">Reference proteome</keyword>
<dbReference type="STRING" id="1121291.SAMN02745134_01217"/>
<keyword evidence="1" id="KW-0472">Membrane</keyword>
<dbReference type="Proteomes" id="UP000192468">
    <property type="component" value="Unassembled WGS sequence"/>
</dbReference>
<feature type="transmembrane region" description="Helical" evidence="1">
    <location>
        <begin position="105"/>
        <end position="125"/>
    </location>
</feature>
<dbReference type="InterPro" id="IPR023804">
    <property type="entry name" value="DUF3792_TM"/>
</dbReference>
<organism evidence="2 3">
    <name type="scientific">Clostridium acidisoli DSM 12555</name>
    <dbReference type="NCBI Taxonomy" id="1121291"/>
    <lineage>
        <taxon>Bacteria</taxon>
        <taxon>Bacillati</taxon>
        <taxon>Bacillota</taxon>
        <taxon>Clostridia</taxon>
        <taxon>Eubacteriales</taxon>
        <taxon>Clostridiaceae</taxon>
        <taxon>Clostridium</taxon>
    </lineage>
</organism>
<gene>
    <name evidence="2" type="ORF">SAMN02745134_01217</name>
</gene>
<feature type="transmembrane region" description="Helical" evidence="1">
    <location>
        <begin position="43"/>
        <end position="61"/>
    </location>
</feature>
<dbReference type="Pfam" id="PF12670">
    <property type="entry name" value="DUF3792"/>
    <property type="match status" value="1"/>
</dbReference>